<feature type="binding site" evidence="4">
    <location>
        <position position="219"/>
    </location>
    <ligand>
        <name>ATP</name>
        <dbReference type="ChEBI" id="CHEBI:30616"/>
    </ligand>
</feature>
<keyword evidence="3 4" id="KW-0067">ATP-binding</keyword>
<sequence length="893" mass="102561">MAAPQLVSNNIPYYTIIDVNQYLQGIFFIFHGSLTLGAPSPLNTVFTNSQLRQREQIIHRAFSEGECRQLTDSDFDNFQTLLSKWVREFLQGLAQQQLMPNQQDAEQQSWGRKLHYYSKSGHSLLIEELYFNFVDRFQNSTTNLAQEHAYNHQRQRDFIMSPDQYGGHNFYFYVSFQSQFSYEIYITEYKRIKMLGRGGYGEVLLAKHQLTNELVAIKKIHLDSRLPANQIESLFLESRTLERLKHPNIIQLQNVFTVKNYLLLMLEYLEGGDLQRYLDTKLARYNIDSASTQLPSGLTECEVRTILQQLCKTISFCHGNSIVHRDIKPQNILLPNSEQINGIKLIDFGLSVQVQGYISRKSDKNQSGTLVYMPPEVLSGVDKRTTPMIDVWSIGVVAYQLVMGRLPFDCPQNNLEEIARQIVEDDVKFTHTGNDQMRDLILQMLNKNPQMRVKMHQIMQSRWLFPPKDEIGCNSVVQVQQAEVQQSVISIDMVDNEESMKAIFKRYELDFKPSFLPLVKKYVEQQKNEYQIDLDGLMQCIKKSIEVLANLSKASNFPSPVKQQTKMRAGQKSRKTSFQEPKRDLNPTKAGKANEIPSEDGFDTFIKQQGHYHRSRVLIGIRNGGVLESISRIGGSFKKIHRASILNELQNTSRENKSYSPNKPQNSIINGYELQAVVSQQRESKDLAKFQNPARKLSNIPDKFRVIGSGPTINMKVIKQQLGASPDPSPIIHNKPLKEPPQFNIVRKEPSAIKNTFKTYPLEQAALKQAAEKQQQDLKQFQNSQLTNYDLYLQRSRQSMAMIINTQKRGSSFKKHDRSEFFKSRNNNAAQQNNSSQGSGNNIPVAQGRPRGASWYMTINDETAATVQEMPKQPIQKSPDLHMKKQHRKLSFV</sequence>
<dbReference type="Proteomes" id="UP000785679">
    <property type="component" value="Unassembled WGS sequence"/>
</dbReference>
<protein>
    <recommendedName>
        <fullName evidence="6">Protein kinase domain-containing protein</fullName>
    </recommendedName>
</protein>
<keyword evidence="8" id="KW-1185">Reference proteome</keyword>
<reference evidence="7" key="1">
    <citation type="submission" date="2019-06" db="EMBL/GenBank/DDBJ databases">
        <authorList>
            <person name="Zheng W."/>
        </authorList>
    </citation>
    <scope>NUCLEOTIDE SEQUENCE</scope>
    <source>
        <strain evidence="7">QDHG01</strain>
    </source>
</reference>
<name>A0A8J8P038_HALGN</name>
<feature type="region of interest" description="Disordered" evidence="5">
    <location>
        <begin position="871"/>
        <end position="893"/>
    </location>
</feature>
<feature type="domain" description="Protein kinase" evidence="6">
    <location>
        <begin position="189"/>
        <end position="464"/>
    </location>
</feature>
<comment type="caution">
    <text evidence="7">The sequence shown here is derived from an EMBL/GenBank/DDBJ whole genome shotgun (WGS) entry which is preliminary data.</text>
</comment>
<dbReference type="InterPro" id="IPR017441">
    <property type="entry name" value="Protein_kinase_ATP_BS"/>
</dbReference>
<dbReference type="FunFam" id="1.10.510.10:FF:000571">
    <property type="entry name" value="Maternal embryonic leucine zipper kinase"/>
    <property type="match status" value="1"/>
</dbReference>
<dbReference type="GO" id="GO:0035556">
    <property type="term" value="P:intracellular signal transduction"/>
    <property type="evidence" value="ECO:0007669"/>
    <property type="project" value="TreeGrafter"/>
</dbReference>
<evidence type="ECO:0000256" key="3">
    <source>
        <dbReference type="ARBA" id="ARBA00022840"/>
    </source>
</evidence>
<comment type="subunit">
    <text evidence="1">Monomer.</text>
</comment>
<dbReference type="SUPFAM" id="SSF56112">
    <property type="entry name" value="Protein kinase-like (PK-like)"/>
    <property type="match status" value="1"/>
</dbReference>
<dbReference type="PROSITE" id="PS50011">
    <property type="entry name" value="PROTEIN_KINASE_DOM"/>
    <property type="match status" value="1"/>
</dbReference>
<feature type="compositionally biased region" description="Low complexity" evidence="5">
    <location>
        <begin position="828"/>
        <end position="842"/>
    </location>
</feature>
<dbReference type="PANTHER" id="PTHR24346:SF30">
    <property type="entry name" value="MATERNAL EMBRYONIC LEUCINE ZIPPER KINASE"/>
    <property type="match status" value="1"/>
</dbReference>
<dbReference type="SMART" id="SM00220">
    <property type="entry name" value="S_TKc"/>
    <property type="match status" value="1"/>
</dbReference>
<dbReference type="Pfam" id="PF00069">
    <property type="entry name" value="Pkinase"/>
    <property type="match status" value="1"/>
</dbReference>
<gene>
    <name evidence="7" type="ORF">FGO68_gene15512</name>
</gene>
<dbReference type="GO" id="GO:0005524">
    <property type="term" value="F:ATP binding"/>
    <property type="evidence" value="ECO:0007669"/>
    <property type="project" value="UniProtKB-UniRule"/>
</dbReference>
<dbReference type="PROSITE" id="PS00108">
    <property type="entry name" value="PROTEIN_KINASE_ST"/>
    <property type="match status" value="1"/>
</dbReference>
<dbReference type="AlphaFoldDB" id="A0A8J8P038"/>
<evidence type="ECO:0000259" key="6">
    <source>
        <dbReference type="PROSITE" id="PS50011"/>
    </source>
</evidence>
<evidence type="ECO:0000256" key="2">
    <source>
        <dbReference type="ARBA" id="ARBA00022741"/>
    </source>
</evidence>
<dbReference type="PANTHER" id="PTHR24346">
    <property type="entry name" value="MAP/MICROTUBULE AFFINITY-REGULATING KINASE"/>
    <property type="match status" value="1"/>
</dbReference>
<evidence type="ECO:0000256" key="4">
    <source>
        <dbReference type="PROSITE-ProRule" id="PRU10141"/>
    </source>
</evidence>
<organism evidence="7 8">
    <name type="scientific">Halteria grandinella</name>
    <dbReference type="NCBI Taxonomy" id="5974"/>
    <lineage>
        <taxon>Eukaryota</taxon>
        <taxon>Sar</taxon>
        <taxon>Alveolata</taxon>
        <taxon>Ciliophora</taxon>
        <taxon>Intramacronucleata</taxon>
        <taxon>Spirotrichea</taxon>
        <taxon>Stichotrichia</taxon>
        <taxon>Sporadotrichida</taxon>
        <taxon>Halteriidae</taxon>
        <taxon>Halteria</taxon>
    </lineage>
</organism>
<dbReference type="GO" id="GO:0005737">
    <property type="term" value="C:cytoplasm"/>
    <property type="evidence" value="ECO:0007669"/>
    <property type="project" value="TreeGrafter"/>
</dbReference>
<dbReference type="GO" id="GO:0004674">
    <property type="term" value="F:protein serine/threonine kinase activity"/>
    <property type="evidence" value="ECO:0007669"/>
    <property type="project" value="TreeGrafter"/>
</dbReference>
<dbReference type="InterPro" id="IPR008271">
    <property type="entry name" value="Ser/Thr_kinase_AS"/>
</dbReference>
<feature type="compositionally biased region" description="Basic residues" evidence="5">
    <location>
        <begin position="884"/>
        <end position="893"/>
    </location>
</feature>
<dbReference type="PROSITE" id="PS00107">
    <property type="entry name" value="PROTEIN_KINASE_ATP"/>
    <property type="match status" value="1"/>
</dbReference>
<evidence type="ECO:0000256" key="1">
    <source>
        <dbReference type="ARBA" id="ARBA00011245"/>
    </source>
</evidence>
<dbReference type="InterPro" id="IPR011009">
    <property type="entry name" value="Kinase-like_dom_sf"/>
</dbReference>
<dbReference type="EMBL" id="RRYP01002591">
    <property type="protein sequence ID" value="TNV84612.1"/>
    <property type="molecule type" value="Genomic_DNA"/>
</dbReference>
<evidence type="ECO:0000313" key="8">
    <source>
        <dbReference type="Proteomes" id="UP000785679"/>
    </source>
</evidence>
<accession>A0A8J8P038</accession>
<dbReference type="Gene3D" id="1.10.510.10">
    <property type="entry name" value="Transferase(Phosphotransferase) domain 1"/>
    <property type="match status" value="1"/>
</dbReference>
<evidence type="ECO:0000313" key="7">
    <source>
        <dbReference type="EMBL" id="TNV84612.1"/>
    </source>
</evidence>
<evidence type="ECO:0000256" key="5">
    <source>
        <dbReference type="SAM" id="MobiDB-lite"/>
    </source>
</evidence>
<feature type="region of interest" description="Disordered" evidence="5">
    <location>
        <begin position="558"/>
        <end position="600"/>
    </location>
</feature>
<proteinExistence type="predicted"/>
<dbReference type="InterPro" id="IPR000719">
    <property type="entry name" value="Prot_kinase_dom"/>
</dbReference>
<keyword evidence="2 4" id="KW-0547">Nucleotide-binding</keyword>
<feature type="region of interest" description="Disordered" evidence="5">
    <location>
        <begin position="828"/>
        <end position="849"/>
    </location>
</feature>